<evidence type="ECO:0000259" key="2">
    <source>
        <dbReference type="Pfam" id="PF00350"/>
    </source>
</evidence>
<dbReference type="EMBL" id="WHJC01000192">
    <property type="protein sequence ID" value="MPQ44317.1"/>
    <property type="molecule type" value="Genomic_DNA"/>
</dbReference>
<dbReference type="AlphaFoldDB" id="A0A6I1MQ99"/>
<keyword evidence="1" id="KW-0175">Coiled coil</keyword>
<dbReference type="Proteomes" id="UP000430345">
    <property type="component" value="Unassembled WGS sequence"/>
</dbReference>
<gene>
    <name evidence="3" type="ORF">GBZ86_11155</name>
</gene>
<dbReference type="InterPro" id="IPR051943">
    <property type="entry name" value="TRAFAC_Dynamin-like_GTPase"/>
</dbReference>
<organism evidence="3 4">
    <name type="scientific">Clostridium tarantellae</name>
    <dbReference type="NCBI Taxonomy" id="39493"/>
    <lineage>
        <taxon>Bacteria</taxon>
        <taxon>Bacillati</taxon>
        <taxon>Bacillota</taxon>
        <taxon>Clostridia</taxon>
        <taxon>Eubacteriales</taxon>
        <taxon>Clostridiaceae</taxon>
        <taxon>Clostridium</taxon>
    </lineage>
</organism>
<feature type="coiled-coil region" evidence="1">
    <location>
        <begin position="257"/>
        <end position="331"/>
    </location>
</feature>
<dbReference type="PANTHER" id="PTHR43681">
    <property type="entry name" value="TRANSMEMBRANE GTPASE FZO"/>
    <property type="match status" value="1"/>
</dbReference>
<dbReference type="InterPro" id="IPR027417">
    <property type="entry name" value="P-loop_NTPase"/>
</dbReference>
<feature type="domain" description="Dynamin N-terminal" evidence="2">
    <location>
        <begin position="21"/>
        <end position="162"/>
    </location>
</feature>
<name>A0A6I1MQ99_9CLOT</name>
<dbReference type="Pfam" id="PF00350">
    <property type="entry name" value="Dynamin_N"/>
    <property type="match status" value="1"/>
</dbReference>
<evidence type="ECO:0000313" key="3">
    <source>
        <dbReference type="EMBL" id="MPQ44317.1"/>
    </source>
</evidence>
<evidence type="ECO:0000313" key="4">
    <source>
        <dbReference type="Proteomes" id="UP000430345"/>
    </source>
</evidence>
<feature type="coiled-coil region" evidence="1">
    <location>
        <begin position="415"/>
        <end position="473"/>
    </location>
</feature>
<sequence>MQFILKFFDSKSKHTTIFLTNTVLQEDEIASTAAITRLRYPKDISLLGQAEIKFRNGEIKRIPFENLSEFSARNEAVNVEDTIEEVVAYFDSEFLKNGVEIVDTPGFNSTYEVHTEIAKSYVKKADASIFLFSYEKPGAKEEIKFLKYINDSMDRVFLVLNKIDLCNTSENTVEDTIEDLRNKLVKSGVFVEDKKIYPISAMLKKEGIKENSEKKTRASNFDKFSDELAEYLTSDENIKDRLSSPVNFIINELSNYKQELDLKIKDFNSDKEIIEKNIKEEEKTVEDLKNELKEKKKHIENLVKKALRKAKKVIEEKNEALKENINEDLKKINSQFTLKLNDFSDMNYEIELGMKRAWNSTKNILENDLTEVIDEIVDEEENIKDIEGKLITIINNGLNIEKLNLDEPEVNFDELDKIDSEVRELEYNYQDLKAKVANFINEKSKKTQYEEEVTELKEKLKRLENEKSTKLLSLGNGEIVQSKRTNTRTKKRGGLFGKIRDVLLGEKEVEYIETYEDDFNYKEVKRLKSEMNDEYDSKLSNMDRELEEKRLNLLNYADVDYKLNELNKDKERYKERYEKAINNKDEKKSAVEEMIITVAKNKYKRVLFTALDEFDENTKIFLDNNKNFITKVLIEALNEDKRKLQLHEEEVYNLYYAQASSPEILEKEIKDMYIKIDGINSDIGRLRDVKREVL</sequence>
<evidence type="ECO:0000256" key="1">
    <source>
        <dbReference type="SAM" id="Coils"/>
    </source>
</evidence>
<reference evidence="3 4" key="1">
    <citation type="submission" date="2019-10" db="EMBL/GenBank/DDBJ databases">
        <title>The Genome Sequence of Clostridium tarantellae Isolated from Fish Brain.</title>
        <authorList>
            <person name="Bano L."/>
            <person name="Kiel M."/>
            <person name="Sales G."/>
            <person name="Doxey A.C."/>
            <person name="Mansfield M.J."/>
            <person name="Schiavone M."/>
            <person name="Rossetto O."/>
            <person name="Pirazzini M."/>
            <person name="Dobrindt U."/>
            <person name="Montecucco C."/>
        </authorList>
    </citation>
    <scope>NUCLEOTIDE SEQUENCE [LARGE SCALE GENOMIC DNA]</scope>
    <source>
        <strain evidence="3 4">DSM 3997</strain>
    </source>
</reference>
<dbReference type="Gene3D" id="3.40.50.300">
    <property type="entry name" value="P-loop containing nucleotide triphosphate hydrolases"/>
    <property type="match status" value="1"/>
</dbReference>
<comment type="caution">
    <text evidence="3">The sequence shown here is derived from an EMBL/GenBank/DDBJ whole genome shotgun (WGS) entry which is preliminary data.</text>
</comment>
<protein>
    <recommendedName>
        <fullName evidence="2">Dynamin N-terminal domain-containing protein</fullName>
    </recommendedName>
</protein>
<proteinExistence type="predicted"/>
<accession>A0A6I1MQ99</accession>
<feature type="coiled-coil region" evidence="1">
    <location>
        <begin position="532"/>
        <end position="594"/>
    </location>
</feature>
<dbReference type="InterPro" id="IPR045063">
    <property type="entry name" value="Dynamin_N"/>
</dbReference>
<dbReference type="SUPFAM" id="SSF52540">
    <property type="entry name" value="P-loop containing nucleoside triphosphate hydrolases"/>
    <property type="match status" value="1"/>
</dbReference>
<feature type="coiled-coil region" evidence="1">
    <location>
        <begin position="362"/>
        <end position="389"/>
    </location>
</feature>
<dbReference type="OrthoDB" id="9802035at2"/>
<dbReference type="PANTHER" id="PTHR43681:SF1">
    <property type="entry name" value="SARCALUMENIN"/>
    <property type="match status" value="1"/>
</dbReference>
<keyword evidence="4" id="KW-1185">Reference proteome</keyword>